<evidence type="ECO:0000313" key="2">
    <source>
        <dbReference type="Proteomes" id="UP000520814"/>
    </source>
</evidence>
<name>A0A7W9SLB4_ARMRO</name>
<dbReference type="RefSeq" id="WP_184192382.1">
    <property type="nucleotide sequence ID" value="NZ_JACHGW010000001.1"/>
</dbReference>
<keyword evidence="2" id="KW-1185">Reference proteome</keyword>
<comment type="caution">
    <text evidence="1">The sequence shown here is derived from an EMBL/GenBank/DDBJ whole genome shotgun (WGS) entry which is preliminary data.</text>
</comment>
<sequence length="200" mass="22544">MLTLKDLTFEIDAASFYGIISRCSGGLLDLSWHLEFEMEEKECEGIPWDITISSSNLRISFPNPCDLENTEFIVPNNDQDEDSPFLFTFLEHDPVYDAGLQFGVWHENLIDFKMQAKTNPQASEDYDTNIDLVIALALPFKGIFCTTYSYEAAIGSEEAQDWLRQVGLCPESFSSLIEITENPSIISSQFCFLYSKGASA</sequence>
<dbReference type="Proteomes" id="UP000520814">
    <property type="component" value="Unassembled WGS sequence"/>
</dbReference>
<reference evidence="1 2" key="1">
    <citation type="submission" date="2020-08" db="EMBL/GenBank/DDBJ databases">
        <title>Genomic Encyclopedia of Type Strains, Phase IV (KMG-IV): sequencing the most valuable type-strain genomes for metagenomic binning, comparative biology and taxonomic classification.</title>
        <authorList>
            <person name="Goeker M."/>
        </authorList>
    </citation>
    <scope>NUCLEOTIDE SEQUENCE [LARGE SCALE GENOMIC DNA]</scope>
    <source>
        <strain evidence="1 2">DSM 23562</strain>
    </source>
</reference>
<dbReference type="AlphaFoldDB" id="A0A7W9SLB4"/>
<protein>
    <submittedName>
        <fullName evidence="1">Uncharacterized protein</fullName>
    </submittedName>
</protein>
<accession>A0A7W9SLB4</accession>
<organism evidence="1 2">
    <name type="scientific">Armatimonas rosea</name>
    <dbReference type="NCBI Taxonomy" id="685828"/>
    <lineage>
        <taxon>Bacteria</taxon>
        <taxon>Bacillati</taxon>
        <taxon>Armatimonadota</taxon>
        <taxon>Armatimonadia</taxon>
        <taxon>Armatimonadales</taxon>
        <taxon>Armatimonadaceae</taxon>
        <taxon>Armatimonas</taxon>
    </lineage>
</organism>
<dbReference type="EMBL" id="JACHGW010000001">
    <property type="protein sequence ID" value="MBB6048747.1"/>
    <property type="molecule type" value="Genomic_DNA"/>
</dbReference>
<proteinExistence type="predicted"/>
<evidence type="ECO:0000313" key="1">
    <source>
        <dbReference type="EMBL" id="MBB6048747.1"/>
    </source>
</evidence>
<gene>
    <name evidence="1" type="ORF">HNQ39_000509</name>
</gene>